<dbReference type="GO" id="GO:0019867">
    <property type="term" value="C:outer membrane"/>
    <property type="evidence" value="ECO:0007669"/>
    <property type="project" value="InterPro"/>
</dbReference>
<dbReference type="Gene3D" id="2.40.160.50">
    <property type="entry name" value="membrane protein fhac: a member of the omp85/tpsb transporter family"/>
    <property type="match status" value="1"/>
</dbReference>
<dbReference type="RefSeq" id="WP_129920613.1">
    <property type="nucleotide sequence ID" value="NZ_SEWE01000012.1"/>
</dbReference>
<evidence type="ECO:0000256" key="3">
    <source>
        <dbReference type="SAM" id="MobiDB-lite"/>
    </source>
</evidence>
<sequence length="403" mass="44569">MRFMYPLLAAGLLTSVARAQSVPATPDAAPTSVPAPTIPGRAAADDDDGRRDKKPNFIPVPIAFYQQETGFAGGIAILPVWRFGTDTTVRKSNARLISWISQKKQTTVQLTHNIYTPEEKFFLSGELSYYDLAFNYYGIGNNTVKRDEVTIQYPLVVFDEKVLKIVAPDLFVGLRYRLTSLGKVKLKDGGEAGNPDNVYYRLPQDQRDGGISSGVGPALLYDGRDNQLATYTGNFVDAHVLFNGSGLGSDYKFTRYQLDARHFNPLFGSNNTIFAAQFMGQYHSGNVPFRELGGMGATLGGAAYNNAYLMRGIYEARFRNRQFTTVQAEIRQKLFWRIDGAVFGALGQVGYNLSDYKFKDTKVAAGFGGRFRFNRRDRLNIRLDYGVGSGGNSGIIFAVGEAF</sequence>
<evidence type="ECO:0000313" key="7">
    <source>
        <dbReference type="Proteomes" id="UP000294155"/>
    </source>
</evidence>
<evidence type="ECO:0000259" key="5">
    <source>
        <dbReference type="Pfam" id="PF01103"/>
    </source>
</evidence>
<keyword evidence="2" id="KW-0472">Membrane</keyword>
<feature type="region of interest" description="Disordered" evidence="3">
    <location>
        <begin position="23"/>
        <end position="52"/>
    </location>
</feature>
<protein>
    <recommendedName>
        <fullName evidence="5">Bacterial surface antigen (D15) domain-containing protein</fullName>
    </recommendedName>
</protein>
<dbReference type="Pfam" id="PF01103">
    <property type="entry name" value="Omp85"/>
    <property type="match status" value="1"/>
</dbReference>
<name>A0A4Q5LEQ7_9BACT</name>
<dbReference type="Proteomes" id="UP000294155">
    <property type="component" value="Unassembled WGS sequence"/>
</dbReference>
<proteinExistence type="predicted"/>
<feature type="signal peptide" evidence="4">
    <location>
        <begin position="1"/>
        <end position="19"/>
    </location>
</feature>
<accession>A0A4Q5LEQ7</accession>
<dbReference type="OrthoDB" id="9771071at2"/>
<keyword evidence="7" id="KW-1185">Reference proteome</keyword>
<gene>
    <name evidence="6" type="ORF">EWM57_08000</name>
</gene>
<reference evidence="6 7" key="1">
    <citation type="submission" date="2019-02" db="EMBL/GenBank/DDBJ databases">
        <title>Bacterial novel species isolated from soil.</title>
        <authorList>
            <person name="Jung H.-Y."/>
        </authorList>
    </citation>
    <scope>NUCLEOTIDE SEQUENCE [LARGE SCALE GENOMIC DNA]</scope>
    <source>
        <strain evidence="6 7">1-3-3-3</strain>
    </source>
</reference>
<evidence type="ECO:0000313" key="6">
    <source>
        <dbReference type="EMBL" id="RYU80783.1"/>
    </source>
</evidence>
<dbReference type="EMBL" id="SEWE01000012">
    <property type="protein sequence ID" value="RYU80783.1"/>
    <property type="molecule type" value="Genomic_DNA"/>
</dbReference>
<dbReference type="AlphaFoldDB" id="A0A4Q5LEQ7"/>
<comment type="caution">
    <text evidence="6">The sequence shown here is derived from an EMBL/GenBank/DDBJ whole genome shotgun (WGS) entry which is preliminary data.</text>
</comment>
<evidence type="ECO:0000256" key="1">
    <source>
        <dbReference type="ARBA" id="ARBA00004370"/>
    </source>
</evidence>
<feature type="domain" description="Bacterial surface antigen (D15)" evidence="5">
    <location>
        <begin position="183"/>
        <end position="403"/>
    </location>
</feature>
<organism evidence="6 7">
    <name type="scientific">Hymenobacter persicinus</name>
    <dbReference type="NCBI Taxonomy" id="2025506"/>
    <lineage>
        <taxon>Bacteria</taxon>
        <taxon>Pseudomonadati</taxon>
        <taxon>Bacteroidota</taxon>
        <taxon>Cytophagia</taxon>
        <taxon>Cytophagales</taxon>
        <taxon>Hymenobacteraceae</taxon>
        <taxon>Hymenobacter</taxon>
    </lineage>
</organism>
<feature type="chain" id="PRO_5020403102" description="Bacterial surface antigen (D15) domain-containing protein" evidence="4">
    <location>
        <begin position="20"/>
        <end position="403"/>
    </location>
</feature>
<keyword evidence="4" id="KW-0732">Signal</keyword>
<evidence type="ECO:0000256" key="2">
    <source>
        <dbReference type="ARBA" id="ARBA00023136"/>
    </source>
</evidence>
<dbReference type="InterPro" id="IPR000184">
    <property type="entry name" value="Bac_surfAg_D15"/>
</dbReference>
<comment type="subcellular location">
    <subcellularLocation>
        <location evidence="1">Membrane</location>
    </subcellularLocation>
</comment>
<evidence type="ECO:0000256" key="4">
    <source>
        <dbReference type="SAM" id="SignalP"/>
    </source>
</evidence>